<evidence type="ECO:0008006" key="4">
    <source>
        <dbReference type="Google" id="ProtNLM"/>
    </source>
</evidence>
<proteinExistence type="predicted"/>
<gene>
    <name evidence="2" type="ORF">EJB05_13344</name>
</gene>
<evidence type="ECO:0000256" key="1">
    <source>
        <dbReference type="SAM" id="Coils"/>
    </source>
</evidence>
<evidence type="ECO:0000313" key="3">
    <source>
        <dbReference type="Proteomes" id="UP000324897"/>
    </source>
</evidence>
<keyword evidence="3" id="KW-1185">Reference proteome</keyword>
<dbReference type="PANTHER" id="PTHR10476">
    <property type="entry name" value="CHARGED MULTIVESICULAR BODY PROTEIN"/>
    <property type="match status" value="1"/>
</dbReference>
<accession>A0A5J9VXT0</accession>
<protein>
    <recommendedName>
        <fullName evidence="4">Charged multivesicular body protein 2a</fullName>
    </recommendedName>
</protein>
<dbReference type="AlphaFoldDB" id="A0A5J9VXT0"/>
<dbReference type="InterPro" id="IPR005024">
    <property type="entry name" value="Snf7_fam"/>
</dbReference>
<comment type="caution">
    <text evidence="2">The sequence shown here is derived from an EMBL/GenBank/DDBJ whole genome shotgun (WGS) entry which is preliminary data.</text>
</comment>
<sequence>MSFLFGKRKTPAAQMTNFKCQLYDLGGLWFCYAMVSFLELLRENKRMLDRSIREIERERQGLQAQEKKLITEIKKTAKDGQMGAVKVMAKDLIRTRHQITKFYQLKSQLQGVALRVQTLKSTQAMGDAMKGVTKAMAQMNRQLNLPGLQRIMQEFERQNERMEMVSEVMGDAIDDALEGDEEEEETEELVNQVLDEIGIDINQELVGAPSAAVAQPASAGKVAQAESAGAADSGIDADLQARLDNLRRM</sequence>
<dbReference type="Proteomes" id="UP000324897">
    <property type="component" value="Chromosome 4"/>
</dbReference>
<reference evidence="2 3" key="1">
    <citation type="journal article" date="2019" name="Sci. Rep.">
        <title>A high-quality genome of Eragrostis curvula grass provides insights into Poaceae evolution and supports new strategies to enhance forage quality.</title>
        <authorList>
            <person name="Carballo J."/>
            <person name="Santos B.A.C.M."/>
            <person name="Zappacosta D."/>
            <person name="Garbus I."/>
            <person name="Selva J.P."/>
            <person name="Gallo C.A."/>
            <person name="Diaz A."/>
            <person name="Albertini E."/>
            <person name="Caccamo M."/>
            <person name="Echenique V."/>
        </authorList>
    </citation>
    <scope>NUCLEOTIDE SEQUENCE [LARGE SCALE GENOMIC DNA]</scope>
    <source>
        <strain evidence="3">cv. Victoria</strain>
        <tissue evidence="2">Leaf</tissue>
    </source>
</reference>
<dbReference type="OrthoDB" id="5594417at2759"/>
<keyword evidence="1" id="KW-0175">Coiled coil</keyword>
<dbReference type="EMBL" id="RWGY01000007">
    <property type="protein sequence ID" value="TVU39900.1"/>
    <property type="molecule type" value="Genomic_DNA"/>
</dbReference>
<evidence type="ECO:0000313" key="2">
    <source>
        <dbReference type="EMBL" id="TVU39900.1"/>
    </source>
</evidence>
<feature type="coiled-coil region" evidence="1">
    <location>
        <begin position="38"/>
        <end position="72"/>
    </location>
</feature>
<dbReference type="Pfam" id="PF03357">
    <property type="entry name" value="Snf7"/>
    <property type="match status" value="1"/>
</dbReference>
<organism evidence="2 3">
    <name type="scientific">Eragrostis curvula</name>
    <name type="common">weeping love grass</name>
    <dbReference type="NCBI Taxonomy" id="38414"/>
    <lineage>
        <taxon>Eukaryota</taxon>
        <taxon>Viridiplantae</taxon>
        <taxon>Streptophyta</taxon>
        <taxon>Embryophyta</taxon>
        <taxon>Tracheophyta</taxon>
        <taxon>Spermatophyta</taxon>
        <taxon>Magnoliopsida</taxon>
        <taxon>Liliopsida</taxon>
        <taxon>Poales</taxon>
        <taxon>Poaceae</taxon>
        <taxon>PACMAD clade</taxon>
        <taxon>Chloridoideae</taxon>
        <taxon>Eragrostideae</taxon>
        <taxon>Eragrostidinae</taxon>
        <taxon>Eragrostis</taxon>
    </lineage>
</organism>
<dbReference type="Gene3D" id="6.10.140.1230">
    <property type="match status" value="1"/>
</dbReference>
<dbReference type="GO" id="GO:0007034">
    <property type="term" value="P:vacuolar transport"/>
    <property type="evidence" value="ECO:0007669"/>
    <property type="project" value="InterPro"/>
</dbReference>
<dbReference type="Gramene" id="TVU39900">
    <property type="protein sequence ID" value="TVU39900"/>
    <property type="gene ID" value="EJB05_13344"/>
</dbReference>
<name>A0A5J9VXT0_9POAL</name>